<keyword evidence="7" id="KW-0445">Lipid transport</keyword>
<evidence type="ECO:0000256" key="7">
    <source>
        <dbReference type="ARBA" id="ARBA00023055"/>
    </source>
</evidence>
<organism evidence="17 18">
    <name type="scientific">Danionella cerebrum</name>
    <dbReference type="NCBI Taxonomy" id="2873325"/>
    <lineage>
        <taxon>Eukaryota</taxon>
        <taxon>Metazoa</taxon>
        <taxon>Chordata</taxon>
        <taxon>Craniata</taxon>
        <taxon>Vertebrata</taxon>
        <taxon>Euteleostomi</taxon>
        <taxon>Actinopterygii</taxon>
        <taxon>Neopterygii</taxon>
        <taxon>Teleostei</taxon>
        <taxon>Ostariophysi</taxon>
        <taxon>Cypriniformes</taxon>
        <taxon>Danionidae</taxon>
        <taxon>Danioninae</taxon>
        <taxon>Danionella</taxon>
    </lineage>
</organism>
<evidence type="ECO:0000313" key="17">
    <source>
        <dbReference type="EMBL" id="TRZ00947.1"/>
    </source>
</evidence>
<dbReference type="GO" id="GO:0005789">
    <property type="term" value="C:endoplasmic reticulum membrane"/>
    <property type="evidence" value="ECO:0007669"/>
    <property type="project" value="UniProtKB-SubCell"/>
</dbReference>
<evidence type="ECO:0000256" key="8">
    <source>
        <dbReference type="ARBA" id="ARBA00023121"/>
    </source>
</evidence>
<feature type="chain" id="PRO_5021845080" description="Phosphatidylinositol transfer protein beta isoform" evidence="15">
    <location>
        <begin position="18"/>
        <end position="148"/>
    </location>
</feature>
<comment type="caution">
    <text evidence="17">The sequence shown here is derived from an EMBL/GenBank/DDBJ whole genome shotgun (WGS) entry which is preliminary data.</text>
</comment>
<comment type="subcellular location">
    <subcellularLocation>
        <location evidence="2">Endoplasmic reticulum membrane</location>
    </subcellularLocation>
    <subcellularLocation>
        <location evidence="1">Golgi apparatus membrane</location>
    </subcellularLocation>
</comment>
<dbReference type="Pfam" id="PF02121">
    <property type="entry name" value="IP_trans"/>
    <property type="match status" value="1"/>
</dbReference>
<gene>
    <name evidence="17" type="ORF">DNTS_005443</name>
</gene>
<dbReference type="AlphaFoldDB" id="A0A553RFL7"/>
<evidence type="ECO:0000256" key="10">
    <source>
        <dbReference type="ARBA" id="ARBA00023723"/>
    </source>
</evidence>
<comment type="catalytic activity">
    <reaction evidence="11">
        <text>a 1,2-diacyl-sn-glycero-3-phospho-(1D-myo-inositol)(in) = a 1,2-diacyl-sn-glycero-3-phospho-(1D-myo-inositol)(out)</text>
        <dbReference type="Rhea" id="RHEA:38691"/>
        <dbReference type="ChEBI" id="CHEBI:57880"/>
    </reaction>
    <physiologicalReaction direction="left-to-right" evidence="11">
        <dbReference type="Rhea" id="RHEA:38692"/>
    </physiologicalReaction>
</comment>
<dbReference type="GO" id="GO:0008525">
    <property type="term" value="F:phosphatidylcholine transporter activity"/>
    <property type="evidence" value="ECO:0007669"/>
    <property type="project" value="TreeGrafter"/>
</dbReference>
<dbReference type="InterPro" id="IPR001666">
    <property type="entry name" value="PI_transfer"/>
</dbReference>
<evidence type="ECO:0000256" key="2">
    <source>
        <dbReference type="ARBA" id="ARBA00004586"/>
    </source>
</evidence>
<dbReference type="STRING" id="623744.A0A553RFL7"/>
<keyword evidence="15" id="KW-0732">Signal</keyword>
<evidence type="ECO:0000256" key="1">
    <source>
        <dbReference type="ARBA" id="ARBA00004394"/>
    </source>
</evidence>
<dbReference type="PANTHER" id="PTHR10658">
    <property type="entry name" value="PHOSPHATIDYLINOSITOL TRANSFER PROTEIN"/>
    <property type="match status" value="1"/>
</dbReference>
<keyword evidence="18" id="KW-1185">Reference proteome</keyword>
<feature type="signal peptide" evidence="15">
    <location>
        <begin position="1"/>
        <end position="17"/>
    </location>
</feature>
<keyword evidence="3" id="KW-0813">Transport</keyword>
<dbReference type="InterPro" id="IPR055261">
    <property type="entry name" value="PI_transfer_N"/>
</dbReference>
<evidence type="ECO:0000256" key="5">
    <source>
        <dbReference type="ARBA" id="ARBA00022990"/>
    </source>
</evidence>
<dbReference type="GO" id="GO:0008526">
    <property type="term" value="F:phosphatidylinositol transfer activity"/>
    <property type="evidence" value="ECO:0007669"/>
    <property type="project" value="TreeGrafter"/>
</dbReference>
<proteinExistence type="inferred from homology"/>
<name>A0A553RFL7_9TELE</name>
<dbReference type="GO" id="GO:0035091">
    <property type="term" value="F:phosphatidylinositol binding"/>
    <property type="evidence" value="ECO:0007669"/>
    <property type="project" value="TreeGrafter"/>
</dbReference>
<evidence type="ECO:0000256" key="13">
    <source>
        <dbReference type="ARBA" id="ARBA00038104"/>
    </source>
</evidence>
<evidence type="ECO:0000256" key="3">
    <source>
        <dbReference type="ARBA" id="ARBA00022448"/>
    </source>
</evidence>
<dbReference type="PANTHER" id="PTHR10658:SF27">
    <property type="entry name" value="PHOSPHATIDYLINOSITOL TRANSFER PROTEIN BETA ISOFORM"/>
    <property type="match status" value="1"/>
</dbReference>
<evidence type="ECO:0000256" key="14">
    <source>
        <dbReference type="ARBA" id="ARBA00041171"/>
    </source>
</evidence>
<dbReference type="GO" id="GO:0000139">
    <property type="term" value="C:Golgi membrane"/>
    <property type="evidence" value="ECO:0007669"/>
    <property type="project" value="UniProtKB-SubCell"/>
</dbReference>
<feature type="domain" description="Phosphatidylinositol transfer protein N-terminal" evidence="16">
    <location>
        <begin position="35"/>
        <end position="135"/>
    </location>
</feature>
<evidence type="ECO:0000256" key="11">
    <source>
        <dbReference type="ARBA" id="ARBA00024146"/>
    </source>
</evidence>
<comment type="similarity">
    <text evidence="13">Belongs to the PtdIns transfer protein family. PI transfer class I subfamily.</text>
</comment>
<comment type="catalytic activity">
    <reaction evidence="12">
        <text>an N-(acyl)-sphingosylphosphocholine(in) = an N-(acyl)-sphingosylphosphocholine(out)</text>
        <dbReference type="Rhea" id="RHEA:43776"/>
        <dbReference type="ChEBI" id="CHEBI:64583"/>
    </reaction>
    <physiologicalReaction direction="left-to-right" evidence="12">
        <dbReference type="Rhea" id="RHEA:43777"/>
    </physiologicalReaction>
</comment>
<evidence type="ECO:0000256" key="6">
    <source>
        <dbReference type="ARBA" id="ARBA00023034"/>
    </source>
</evidence>
<evidence type="ECO:0000256" key="4">
    <source>
        <dbReference type="ARBA" id="ARBA00022824"/>
    </source>
</evidence>
<dbReference type="Gene3D" id="3.30.530.20">
    <property type="match status" value="1"/>
</dbReference>
<evidence type="ECO:0000256" key="9">
    <source>
        <dbReference type="ARBA" id="ARBA00023136"/>
    </source>
</evidence>
<dbReference type="PRINTS" id="PR00391">
    <property type="entry name" value="PITRANSFER"/>
</dbReference>
<comment type="catalytic activity">
    <reaction evidence="10">
        <text>a 1,2-diacyl-sn-glycero-3-phosphocholine(in) = a 1,2-diacyl-sn-glycero-3-phosphocholine(out)</text>
        <dbReference type="Rhea" id="RHEA:38571"/>
        <dbReference type="ChEBI" id="CHEBI:57643"/>
    </reaction>
    <physiologicalReaction direction="left-to-right" evidence="10">
        <dbReference type="Rhea" id="RHEA:38572"/>
    </physiologicalReaction>
</comment>
<keyword evidence="5" id="KW-0007">Acetylation</keyword>
<dbReference type="GO" id="GO:0031210">
    <property type="term" value="F:phosphatidylcholine binding"/>
    <property type="evidence" value="ECO:0007669"/>
    <property type="project" value="TreeGrafter"/>
</dbReference>
<reference evidence="17 18" key="1">
    <citation type="journal article" date="2019" name="Sci. Data">
        <title>Hybrid genome assembly and annotation of Danionella translucida.</title>
        <authorList>
            <person name="Kadobianskyi M."/>
            <person name="Schulze L."/>
            <person name="Schuelke M."/>
            <person name="Judkewitz B."/>
        </authorList>
    </citation>
    <scope>NUCLEOTIDE SEQUENCE [LARGE SCALE GENOMIC DNA]</scope>
    <source>
        <strain evidence="17 18">Bolton</strain>
    </source>
</reference>
<dbReference type="SUPFAM" id="SSF55961">
    <property type="entry name" value="Bet v1-like"/>
    <property type="match status" value="1"/>
</dbReference>
<dbReference type="OrthoDB" id="18453at2759"/>
<accession>A0A553RFL7</accession>
<evidence type="ECO:0000256" key="12">
    <source>
        <dbReference type="ARBA" id="ARBA00036388"/>
    </source>
</evidence>
<keyword evidence="6" id="KW-0333">Golgi apparatus</keyword>
<dbReference type="Proteomes" id="UP000316079">
    <property type="component" value="Unassembled WGS sequence"/>
</dbReference>
<evidence type="ECO:0000313" key="18">
    <source>
        <dbReference type="Proteomes" id="UP000316079"/>
    </source>
</evidence>
<evidence type="ECO:0000256" key="15">
    <source>
        <dbReference type="SAM" id="SignalP"/>
    </source>
</evidence>
<evidence type="ECO:0000259" key="16">
    <source>
        <dbReference type="Pfam" id="PF02121"/>
    </source>
</evidence>
<keyword evidence="9" id="KW-0472">Membrane</keyword>
<keyword evidence="8" id="KW-0446">Lipid-binding</keyword>
<protein>
    <recommendedName>
        <fullName evidence="14">Phosphatidylinositol transfer protein beta isoform</fullName>
    </recommendedName>
</protein>
<dbReference type="EMBL" id="SRMA01024196">
    <property type="protein sequence ID" value="TRZ00947.1"/>
    <property type="molecule type" value="Genomic_DNA"/>
</dbReference>
<sequence>MLLSLVLTGCVFGPYQAVASGKAGGIVLKSWSWVRDYKADEDPSIFKSVKTGRGPLGPNWKKELSNSPNGPRMCAYKLVTVKFKWWGLQSRVESFIHKQERRIFTNFHRQLFCWIDKWVDLNMDDIRRMEEETQKELEEIATPGDCYA</sequence>
<keyword evidence="4" id="KW-0256">Endoplasmic reticulum</keyword>
<dbReference type="InterPro" id="IPR023393">
    <property type="entry name" value="START-like_dom_sf"/>
</dbReference>